<dbReference type="SUPFAM" id="SSF54001">
    <property type="entry name" value="Cysteine proteinases"/>
    <property type="match status" value="1"/>
</dbReference>
<dbReference type="PRINTS" id="PR00705">
    <property type="entry name" value="PAPAIN"/>
</dbReference>
<dbReference type="GO" id="GO:0005764">
    <property type="term" value="C:lysosome"/>
    <property type="evidence" value="ECO:0000318"/>
    <property type="project" value="GO_Central"/>
</dbReference>
<dbReference type="PaxDb" id="6239-Y51A2D.1a"/>
<dbReference type="HOGENOM" id="CLU_012184_1_3_1"/>
<dbReference type="GO" id="GO:0004197">
    <property type="term" value="F:cysteine-type endopeptidase activity"/>
    <property type="evidence" value="ECO:0000318"/>
    <property type="project" value="GO_Central"/>
</dbReference>
<dbReference type="InParanoid" id="O62484"/>
<organism evidence="5 6">
    <name type="scientific">Caenorhabditis elegans</name>
    <dbReference type="NCBI Taxonomy" id="6239"/>
    <lineage>
        <taxon>Eukaryota</taxon>
        <taxon>Metazoa</taxon>
        <taxon>Ecdysozoa</taxon>
        <taxon>Nematoda</taxon>
        <taxon>Chromadorea</taxon>
        <taxon>Rhabditida</taxon>
        <taxon>Rhabditina</taxon>
        <taxon>Rhabditomorpha</taxon>
        <taxon>Rhabditoidea</taxon>
        <taxon>Rhabditidae</taxon>
        <taxon>Peloderinae</taxon>
        <taxon>Caenorhabditis</taxon>
    </lineage>
</organism>
<reference evidence="5 6" key="1">
    <citation type="journal article" date="1998" name="Science">
        <title>Genome sequence of the nematode C. elegans: a platform for investigating biology.</title>
        <authorList>
            <consortium name="The C. elegans sequencing consortium"/>
            <person name="Sulson J.E."/>
            <person name="Waterston R."/>
        </authorList>
    </citation>
    <scope>NUCLEOTIDE SEQUENCE [LARGE SCALE GENOMIC DNA]</scope>
    <source>
        <strain evidence="5 6">Bristol N2</strain>
    </source>
</reference>
<dbReference type="PhylomeDB" id="O62484"/>
<dbReference type="AGR" id="WB:WBGene00013072"/>
<dbReference type="SMART" id="SM00848">
    <property type="entry name" value="Inhibitor_I29"/>
    <property type="match status" value="1"/>
</dbReference>
<dbReference type="CDD" id="cd02248">
    <property type="entry name" value="Peptidase_C1A"/>
    <property type="match status" value="1"/>
</dbReference>
<evidence type="ECO:0000259" key="3">
    <source>
        <dbReference type="SMART" id="SM00645"/>
    </source>
</evidence>
<feature type="chain" id="PRO_5018692339" evidence="2">
    <location>
        <begin position="19"/>
        <end position="314"/>
    </location>
</feature>
<dbReference type="InterPro" id="IPR038765">
    <property type="entry name" value="Papain-like_cys_pep_sf"/>
</dbReference>
<dbReference type="InterPro" id="IPR013128">
    <property type="entry name" value="Peptidase_C1A"/>
</dbReference>
<dbReference type="UCSC" id="Y51A2D.1">
    <property type="organism name" value="c. elegans"/>
</dbReference>
<dbReference type="OMA" id="ELCDCAT"/>
<gene>
    <name evidence="5" type="ORF">CELE_Y51A2D.1</name>
    <name evidence="5 7" type="ORF">Y51A2D.1</name>
</gene>
<dbReference type="Bgee" id="WBGene00013072">
    <property type="expression patterns" value="Expressed in material anatomical entity and 1 other cell type or tissue"/>
</dbReference>
<dbReference type="KEGG" id="cel:CELE_Y51A2D.1"/>
<dbReference type="eggNOG" id="KOG1543">
    <property type="taxonomic scope" value="Eukaryota"/>
</dbReference>
<dbReference type="InterPro" id="IPR000668">
    <property type="entry name" value="Peptidase_C1A_C"/>
</dbReference>
<comment type="similarity">
    <text evidence="1">Belongs to the peptidase C1 family.</text>
</comment>
<keyword evidence="2" id="KW-0732">Signal</keyword>
<sequence>MLFLQFFLNFQAFLGIFALESSSEPEFFEINIDRDHPEKVYQEFVEFKKKFSRTYKSEAENQLRLQNFVKSRNNVVRLNKNAQKAGRNSNFAVNQFSDLTTSELHQRLSRFPPNLTENSVFHKNFKKLLGKTRTKRQNSEFARNFDLRSQKVNGRYIVGPIKNQGQCACCWGFAVTAMLETIYAVNVGRFKRKLDYHFIRPENAESEIIEILNTWKTPVAVYFAAGTAFLQYKSGVLVTEDCDLAGTVWHAGAIVGYGEENDLRGRSQRFWIMKNSWGVSGWGTGGYVKLIRGKNWCGIERGAIGANMEEHYHG</sequence>
<dbReference type="Pfam" id="PF00112">
    <property type="entry name" value="Peptidase_C1"/>
    <property type="match status" value="2"/>
</dbReference>
<name>O62484_CAEEL</name>
<dbReference type="OrthoDB" id="5821723at2759"/>
<evidence type="ECO:0000256" key="2">
    <source>
        <dbReference type="SAM" id="SignalP"/>
    </source>
</evidence>
<dbReference type="Proteomes" id="UP000001940">
    <property type="component" value="Chromosome V"/>
</dbReference>
<dbReference type="GO" id="GO:0051603">
    <property type="term" value="P:proteolysis involved in protein catabolic process"/>
    <property type="evidence" value="ECO:0000318"/>
    <property type="project" value="GO_Central"/>
</dbReference>
<dbReference type="InterPro" id="IPR039417">
    <property type="entry name" value="Peptidase_C1A_papain-like"/>
</dbReference>
<dbReference type="EMBL" id="BX284605">
    <property type="protein sequence ID" value="CAA16404.3"/>
    <property type="molecule type" value="Genomic_DNA"/>
</dbReference>
<dbReference type="MEROPS" id="C01.A37"/>
<proteinExistence type="inferred from homology"/>
<dbReference type="CTD" id="180204"/>
<feature type="domain" description="Peptidase C1A papain C-terminal" evidence="3">
    <location>
        <begin position="141"/>
        <end position="307"/>
    </location>
</feature>
<keyword evidence="6" id="KW-1185">Reference proteome</keyword>
<evidence type="ECO:0000259" key="4">
    <source>
        <dbReference type="SMART" id="SM00848"/>
    </source>
</evidence>
<dbReference type="SMR" id="O62484"/>
<evidence type="ECO:0000313" key="6">
    <source>
        <dbReference type="Proteomes" id="UP000001940"/>
    </source>
</evidence>
<accession>O62484</accession>
<feature type="domain" description="Cathepsin propeptide inhibitor" evidence="4">
    <location>
        <begin position="44"/>
        <end position="104"/>
    </location>
</feature>
<dbReference type="PANTHER" id="PTHR12411">
    <property type="entry name" value="CYSTEINE PROTEASE FAMILY C1-RELATED"/>
    <property type="match status" value="1"/>
</dbReference>
<dbReference type="WormBase" id="Y51A2D.1a">
    <property type="protein sequence ID" value="CE47195"/>
    <property type="gene ID" value="WBGene00013072"/>
</dbReference>
<evidence type="ECO:0000313" key="5">
    <source>
        <dbReference type="EMBL" id="CAA16404.3"/>
    </source>
</evidence>
<dbReference type="Gene3D" id="3.90.70.10">
    <property type="entry name" value="Cysteine proteinases"/>
    <property type="match status" value="2"/>
</dbReference>
<dbReference type="AlphaFoldDB" id="O62484"/>
<dbReference type="GeneID" id="180204"/>
<dbReference type="Pfam" id="PF08246">
    <property type="entry name" value="Inhibitor_I29"/>
    <property type="match status" value="1"/>
</dbReference>
<dbReference type="RefSeq" id="NP_001256811.1">
    <property type="nucleotide sequence ID" value="NM_001269882.1"/>
</dbReference>
<protein>
    <submittedName>
        <fullName evidence="5">Pept_C1 domain-containing protein</fullName>
    </submittedName>
</protein>
<evidence type="ECO:0000313" key="7">
    <source>
        <dbReference type="WormBase" id="Y51A2D.1a"/>
    </source>
</evidence>
<dbReference type="InterPro" id="IPR013201">
    <property type="entry name" value="Prot_inhib_I29"/>
</dbReference>
<feature type="signal peptide" evidence="2">
    <location>
        <begin position="1"/>
        <end position="18"/>
    </location>
</feature>
<dbReference type="SMART" id="SM00645">
    <property type="entry name" value="Pept_C1"/>
    <property type="match status" value="1"/>
</dbReference>
<evidence type="ECO:0000256" key="1">
    <source>
        <dbReference type="ARBA" id="ARBA00008455"/>
    </source>
</evidence>
<dbReference type="GO" id="GO:0005615">
    <property type="term" value="C:extracellular space"/>
    <property type="evidence" value="ECO:0000318"/>
    <property type="project" value="GO_Central"/>
</dbReference>
<dbReference type="FunCoup" id="O62484">
    <property type="interactions" value="9"/>
</dbReference>